<organism evidence="3 4">
    <name type="scientific">Butyrivibrio proteoclasticus (strain ATCC 51982 / DSM 14932 / B316)</name>
    <name type="common">Clostridium proteoclasticum</name>
    <dbReference type="NCBI Taxonomy" id="515622"/>
    <lineage>
        <taxon>Bacteria</taxon>
        <taxon>Bacillati</taxon>
        <taxon>Bacillota</taxon>
        <taxon>Clostridia</taxon>
        <taxon>Lachnospirales</taxon>
        <taxon>Lachnospiraceae</taxon>
        <taxon>Butyrivibrio</taxon>
    </lineage>
</organism>
<dbReference type="InterPro" id="IPR009677">
    <property type="entry name" value="DUF1266"/>
</dbReference>
<dbReference type="AlphaFoldDB" id="E0RUX3"/>
<dbReference type="Proteomes" id="UP000001299">
    <property type="component" value="Chromosome 1"/>
</dbReference>
<dbReference type="RefSeq" id="WP_013280818.1">
    <property type="nucleotide sequence ID" value="NC_014387.1"/>
</dbReference>
<keyword evidence="1" id="KW-0812">Transmembrane</keyword>
<keyword evidence="1" id="KW-0472">Membrane</keyword>
<dbReference type="KEGG" id="bpb:bpr_I1427"/>
<dbReference type="PROSITE" id="PS51257">
    <property type="entry name" value="PROKAR_LIPOPROTEIN"/>
    <property type="match status" value="1"/>
</dbReference>
<dbReference type="HOGENOM" id="CLU_557453_0_0_9"/>
<gene>
    <name evidence="3" type="ordered locus">bpr_I1427</name>
</gene>
<sequence>MKIGKKTIRILSAVIISSIMMISVTGCSIIDAVYGNIDLFIKDILEIDEYDDHFDGNDDYSFSNEENEYNKSPVSDIPVFQKDESYAGLTIDDVSADLISWLCATNAVQSKINGLDVTVIGGMQRDDENLDWLAGGLEAGWHVTDRESLLEQLDKLTCFDGIDSDDGWDMSRAEQILAQGYCLGYLEFDEYLEYAIPLGRLIQKRFSDWDSFGDNYLKGYINWISKGGFGFSGDIQERLDWHQYFVTCGEYYTGPYAVDFDMELTPKASAMYYDHMDPQKPYPAQNDKVPEVAQAYIAPENLGIMPTSGIVEIEGDLYHIPATVQAFLDNEWSLEENDLTFKPGTTDNEICLTRGGKSINLVCTSVARTSGRAEEALVETISASSLGDVSFILPSNIEVGMNKSECLLLLKTLNREYEKTEAGIEISLAAINDYVNKSTLSISFDGKKVSDIEINCYETKSEQFESYIRNSAFNNLEKNIEKARERKNN</sequence>
<proteinExistence type="predicted"/>
<evidence type="ECO:0000313" key="4">
    <source>
        <dbReference type="Proteomes" id="UP000001299"/>
    </source>
</evidence>
<feature type="transmembrane region" description="Helical" evidence="1">
    <location>
        <begin position="12"/>
        <end position="34"/>
    </location>
</feature>
<protein>
    <recommendedName>
        <fullName evidence="2">DUF1266 domain-containing protein</fullName>
    </recommendedName>
</protein>
<dbReference type="Pfam" id="PF06889">
    <property type="entry name" value="DUF1266"/>
    <property type="match status" value="1"/>
</dbReference>
<feature type="domain" description="DUF1266" evidence="2">
    <location>
        <begin position="163"/>
        <end position="244"/>
    </location>
</feature>
<dbReference type="eggNOG" id="ENOG5032STS">
    <property type="taxonomic scope" value="Bacteria"/>
</dbReference>
<dbReference type="EMBL" id="CP001810">
    <property type="protein sequence ID" value="ADL34164.1"/>
    <property type="molecule type" value="Genomic_DNA"/>
</dbReference>
<accession>E0RUX3</accession>
<evidence type="ECO:0000313" key="3">
    <source>
        <dbReference type="EMBL" id="ADL34164.1"/>
    </source>
</evidence>
<reference evidence="3 4" key="1">
    <citation type="journal article" date="2010" name="PLoS ONE">
        <title>The glycobiome of the rumen bacterium Butyrivibrio proteoclasticus B316(T) highlights adaptation to a polysaccharide-rich environment.</title>
        <authorList>
            <person name="Kelly W.J."/>
            <person name="Leahy S.C."/>
            <person name="Altermann E."/>
            <person name="Yeoman C.J."/>
            <person name="Dunne J.C."/>
            <person name="Kong Z."/>
            <person name="Pacheco D.M."/>
            <person name="Li D."/>
            <person name="Noel S.J."/>
            <person name="Moon C.D."/>
            <person name="Cookson A.L."/>
            <person name="Attwood G.T."/>
        </authorList>
    </citation>
    <scope>NUCLEOTIDE SEQUENCE [LARGE SCALE GENOMIC DNA]</scope>
    <source>
        <strain evidence="4">ATCC 51982 / DSM 14932 / B316</strain>
    </source>
</reference>
<name>E0RUX3_BUTPB</name>
<keyword evidence="4" id="KW-1185">Reference proteome</keyword>
<evidence type="ECO:0000256" key="1">
    <source>
        <dbReference type="SAM" id="Phobius"/>
    </source>
</evidence>
<evidence type="ECO:0000259" key="2">
    <source>
        <dbReference type="Pfam" id="PF06889"/>
    </source>
</evidence>
<dbReference type="STRING" id="515622.bpr_I1427"/>
<keyword evidence="1" id="KW-1133">Transmembrane helix</keyword>